<dbReference type="AlphaFoldDB" id="T1HFA4"/>
<keyword evidence="2" id="KW-1003">Cell membrane</keyword>
<evidence type="ECO:0000256" key="5">
    <source>
        <dbReference type="ARBA" id="ARBA00022679"/>
    </source>
</evidence>
<evidence type="ECO:0000256" key="11">
    <source>
        <dbReference type="ARBA" id="ARBA00023211"/>
    </source>
</evidence>
<keyword evidence="3" id="KW-0997">Cell inner membrane</keyword>
<dbReference type="VEuPathDB" id="VectorBase:RPRC002726"/>
<keyword evidence="4" id="KW-0328">Glycosyltransferase</keyword>
<keyword evidence="11" id="KW-0464">Manganese</keyword>
<evidence type="ECO:0000256" key="2">
    <source>
        <dbReference type="ARBA" id="ARBA00022475"/>
    </source>
</evidence>
<dbReference type="Pfam" id="PF02563">
    <property type="entry name" value="Poly_export"/>
    <property type="match status" value="1"/>
</dbReference>
<dbReference type="NCBIfam" id="TIGR02380">
    <property type="entry name" value="ECA_wecA"/>
    <property type="match status" value="1"/>
</dbReference>
<evidence type="ECO:0000313" key="13">
    <source>
        <dbReference type="EnsemblMetazoa" id="RPRC002726-PA"/>
    </source>
</evidence>
<dbReference type="CDD" id="cd06853">
    <property type="entry name" value="GT_WecA_like"/>
    <property type="match status" value="1"/>
</dbReference>
<sequence>MPRIFLQALVASIMMYSGLHLASLGNILFGYELVLGWAGYAVTLLAVWGAINAFNMVDGIDGLLGALSCVTFGALAVMFYLGGEHELAQWSLCLLAASIPYILLNLGIPLGEKFKVFMGDAGSTLIGFTVIWLLVVATQGHDAVIPPVTALWFIAVPLMDMVTIMTRRIRRGDSPLKPDLQHLHHILLRAGLGPRQTLLAIVGVAFIFALVGIIGERAGIRESVMLSLFLLAFIGYFWSITRVWRLLTWARRGSGQPKHLRSNVSQTPLNKMITYKRKVIPVMVSVALLSGCTIFPGSHLTTGGKEVIKQQDADFNISKLVNVYPMTPYLIEKMRAKPLVAQANSALDRELQSYEYHIGVGDVLMITVWDHPELTTPAGTYRAAADTGNWVHADGTIFYPYIGKVTVAGKAVTQ</sequence>
<evidence type="ECO:0000256" key="3">
    <source>
        <dbReference type="ARBA" id="ARBA00022519"/>
    </source>
</evidence>
<evidence type="ECO:0000256" key="4">
    <source>
        <dbReference type="ARBA" id="ARBA00022676"/>
    </source>
</evidence>
<keyword evidence="6" id="KW-0812">Transmembrane</keyword>
<dbReference type="EMBL" id="ACPB03032525">
    <property type="status" value="NOT_ANNOTATED_CDS"/>
    <property type="molecule type" value="Genomic_DNA"/>
</dbReference>
<proteinExistence type="predicted"/>
<dbReference type="Pfam" id="PF00953">
    <property type="entry name" value="Glycos_transf_4"/>
    <property type="match status" value="1"/>
</dbReference>
<keyword evidence="5" id="KW-0808">Transferase</keyword>
<dbReference type="GO" id="GO:0044038">
    <property type="term" value="P:cell wall macromolecule biosynthetic process"/>
    <property type="evidence" value="ECO:0007669"/>
    <property type="project" value="TreeGrafter"/>
</dbReference>
<dbReference type="PANTHER" id="PTHR22926">
    <property type="entry name" value="PHOSPHO-N-ACETYLMURAMOYL-PENTAPEPTIDE-TRANSFERASE"/>
    <property type="match status" value="1"/>
</dbReference>
<evidence type="ECO:0000259" key="12">
    <source>
        <dbReference type="Pfam" id="PF02563"/>
    </source>
</evidence>
<dbReference type="GO" id="GO:0036380">
    <property type="term" value="F:UDP-N-acetylglucosamine-undecaprenyl-phosphate N-acetylglucosaminephosphotransferase activity"/>
    <property type="evidence" value="ECO:0007669"/>
    <property type="project" value="InterPro"/>
</dbReference>
<evidence type="ECO:0000256" key="6">
    <source>
        <dbReference type="ARBA" id="ARBA00022692"/>
    </source>
</evidence>
<dbReference type="Proteomes" id="UP000015103">
    <property type="component" value="Unassembled WGS sequence"/>
</dbReference>
<dbReference type="GO" id="GO:0016757">
    <property type="term" value="F:glycosyltransferase activity"/>
    <property type="evidence" value="ECO:0007669"/>
    <property type="project" value="UniProtKB-KW"/>
</dbReference>
<name>T1HFA4_RHOPR</name>
<comment type="subcellular location">
    <subcellularLocation>
        <location evidence="1">Cell membrane</location>
        <topology evidence="1">Multi-pass membrane protein</topology>
    </subcellularLocation>
</comment>
<dbReference type="InterPro" id="IPR000715">
    <property type="entry name" value="Glycosyl_transferase_4"/>
</dbReference>
<dbReference type="GO" id="GO:0000287">
    <property type="term" value="F:magnesium ion binding"/>
    <property type="evidence" value="ECO:0007669"/>
    <property type="project" value="InterPro"/>
</dbReference>
<keyword evidence="8" id="KW-0448">Lipopolysaccharide biosynthesis</keyword>
<feature type="domain" description="Polysaccharide export protein N-terminal" evidence="12">
    <location>
        <begin position="352"/>
        <end position="414"/>
    </location>
</feature>
<evidence type="ECO:0000256" key="7">
    <source>
        <dbReference type="ARBA" id="ARBA00022842"/>
    </source>
</evidence>
<evidence type="ECO:0000256" key="10">
    <source>
        <dbReference type="ARBA" id="ARBA00023136"/>
    </source>
</evidence>
<dbReference type="Gene3D" id="3.30.1950.10">
    <property type="entry name" value="wza like domain"/>
    <property type="match status" value="1"/>
</dbReference>
<dbReference type="InParanoid" id="T1HFA4"/>
<keyword evidence="14" id="KW-1185">Reference proteome</keyword>
<keyword evidence="10" id="KW-0472">Membrane</keyword>
<dbReference type="EnsemblMetazoa" id="RPRC002726-RA">
    <property type="protein sequence ID" value="RPRC002726-PA"/>
    <property type="gene ID" value="RPRC002726"/>
</dbReference>
<dbReference type="GO" id="GO:0005886">
    <property type="term" value="C:plasma membrane"/>
    <property type="evidence" value="ECO:0007669"/>
    <property type="project" value="UniProtKB-SubCell"/>
</dbReference>
<keyword evidence="7" id="KW-0460">Magnesium</keyword>
<protein>
    <recommendedName>
        <fullName evidence="12">Polysaccharide export protein N-terminal domain-containing protein</fullName>
    </recommendedName>
</protein>
<accession>T1HFA4</accession>
<organism evidence="13 14">
    <name type="scientific">Rhodnius prolixus</name>
    <name type="common">Triatomid bug</name>
    <dbReference type="NCBI Taxonomy" id="13249"/>
    <lineage>
        <taxon>Eukaryota</taxon>
        <taxon>Metazoa</taxon>
        <taxon>Ecdysozoa</taxon>
        <taxon>Arthropoda</taxon>
        <taxon>Hexapoda</taxon>
        <taxon>Insecta</taxon>
        <taxon>Pterygota</taxon>
        <taxon>Neoptera</taxon>
        <taxon>Paraneoptera</taxon>
        <taxon>Hemiptera</taxon>
        <taxon>Heteroptera</taxon>
        <taxon>Panheteroptera</taxon>
        <taxon>Cimicomorpha</taxon>
        <taxon>Reduviidae</taxon>
        <taxon>Triatominae</taxon>
        <taxon>Rhodnius</taxon>
    </lineage>
</organism>
<dbReference type="InterPro" id="IPR003715">
    <property type="entry name" value="Poly_export_N"/>
</dbReference>
<dbReference type="InterPro" id="IPR012750">
    <property type="entry name" value="ECA_WecA-rel"/>
</dbReference>
<keyword evidence="9" id="KW-1133">Transmembrane helix</keyword>
<dbReference type="HOGENOM" id="CLU_664945_0_0_1"/>
<dbReference type="eggNOG" id="ENOG502T912">
    <property type="taxonomic scope" value="Eukaryota"/>
</dbReference>
<dbReference type="GO" id="GO:0030145">
    <property type="term" value="F:manganese ion binding"/>
    <property type="evidence" value="ECO:0007669"/>
    <property type="project" value="InterPro"/>
</dbReference>
<dbReference type="PANTHER" id="PTHR22926:SF3">
    <property type="entry name" value="UNDECAPRENYL-PHOSPHATE ALPHA-N-ACETYLGLUCOSAMINYL 1-PHOSPHATE TRANSFERASE"/>
    <property type="match status" value="1"/>
</dbReference>
<evidence type="ECO:0000256" key="1">
    <source>
        <dbReference type="ARBA" id="ARBA00004651"/>
    </source>
</evidence>
<evidence type="ECO:0000256" key="8">
    <source>
        <dbReference type="ARBA" id="ARBA00022985"/>
    </source>
</evidence>
<evidence type="ECO:0000256" key="9">
    <source>
        <dbReference type="ARBA" id="ARBA00022989"/>
    </source>
</evidence>
<dbReference type="GO" id="GO:0071555">
    <property type="term" value="P:cell wall organization"/>
    <property type="evidence" value="ECO:0007669"/>
    <property type="project" value="TreeGrafter"/>
</dbReference>
<reference evidence="13" key="1">
    <citation type="submission" date="2015-05" db="UniProtKB">
        <authorList>
            <consortium name="EnsemblMetazoa"/>
        </authorList>
    </citation>
    <scope>IDENTIFICATION</scope>
</reference>
<evidence type="ECO:0000313" key="14">
    <source>
        <dbReference type="Proteomes" id="UP000015103"/>
    </source>
</evidence>